<organism evidence="1 2">
    <name type="scientific">Pseudopedobacter saltans (strain ATCC 51119 / DSM 12145 / JCM 21818 / CCUG 39354 / LMG 10337 / NBRC 100064 / NCIMB 13643)</name>
    <name type="common">Pedobacter saltans</name>
    <dbReference type="NCBI Taxonomy" id="762903"/>
    <lineage>
        <taxon>Bacteria</taxon>
        <taxon>Pseudomonadati</taxon>
        <taxon>Bacteroidota</taxon>
        <taxon>Sphingobacteriia</taxon>
        <taxon>Sphingobacteriales</taxon>
        <taxon>Sphingobacteriaceae</taxon>
        <taxon>Pseudopedobacter</taxon>
    </lineage>
</organism>
<reference evidence="1 2" key="1">
    <citation type="journal article" date="2011" name="Stand. Genomic Sci.">
        <title>Complete genome sequence of the gliding, heparinolytic Pedobacter saltans type strain (113).</title>
        <authorList>
            <person name="Liolios K."/>
            <person name="Sikorski J."/>
            <person name="Lu M."/>
            <person name="Nolan M."/>
            <person name="Lapidus A."/>
            <person name="Lucas S."/>
            <person name="Hammon N."/>
            <person name="Deshpande S."/>
            <person name="Cheng J.F."/>
            <person name="Tapia R."/>
            <person name="Han C."/>
            <person name="Goodwin L."/>
            <person name="Pitluck S."/>
            <person name="Huntemann M."/>
            <person name="Ivanova N."/>
            <person name="Pagani I."/>
            <person name="Mavromatis K."/>
            <person name="Ovchinikova G."/>
            <person name="Pati A."/>
            <person name="Chen A."/>
            <person name="Palaniappan K."/>
            <person name="Land M."/>
            <person name="Hauser L."/>
            <person name="Brambilla E.M."/>
            <person name="Kotsyurbenko O."/>
            <person name="Rohde M."/>
            <person name="Tindall B.J."/>
            <person name="Abt B."/>
            <person name="Goker M."/>
            <person name="Detter J.C."/>
            <person name="Woyke T."/>
            <person name="Bristow J."/>
            <person name="Eisen J.A."/>
            <person name="Markowitz V."/>
            <person name="Hugenholtz P."/>
            <person name="Klenk H.P."/>
            <person name="Kyrpides N.C."/>
        </authorList>
    </citation>
    <scope>NUCLEOTIDE SEQUENCE [LARGE SCALE GENOMIC DNA]</scope>
    <source>
        <strain evidence="2">ATCC 51119 / DSM 12145 / JCM 21818 / LMG 10337 / NBRC 100064 / NCIMB 13643</strain>
    </source>
</reference>
<dbReference type="Proteomes" id="UP000000310">
    <property type="component" value="Chromosome"/>
</dbReference>
<dbReference type="HOGENOM" id="CLU_1439966_0_0_10"/>
<evidence type="ECO:0008006" key="3">
    <source>
        <dbReference type="Google" id="ProtNLM"/>
    </source>
</evidence>
<accession>F0SEE1</accession>
<keyword evidence="2" id="KW-1185">Reference proteome</keyword>
<dbReference type="KEGG" id="psn:Pedsa_0220"/>
<protein>
    <recommendedName>
        <fullName evidence="3">DUF3575 domain-containing protein</fullName>
    </recommendedName>
</protein>
<dbReference type="RefSeq" id="WP_013631309.1">
    <property type="nucleotide sequence ID" value="NC_015177.1"/>
</dbReference>
<dbReference type="AlphaFoldDB" id="F0SEE1"/>
<evidence type="ECO:0000313" key="1">
    <source>
        <dbReference type="EMBL" id="ADY50806.1"/>
    </source>
</evidence>
<sequence>MRIVFVVFFIVLYSFKPVLAQQRVYQNSYLYVGLNVNLLSIATKIDYATLFSFKLGYQHKLNELFSAGPHVEVLFARHPKDRKAKPSIYMGPSIKLETSRLYADYSTIKDFPDLTISNAFFYLMPVKPAVLNYDYHKLYRFSTIFRTSHIANYELLMGLNLDFQEYDRGIVSEDRGSLTLGIGSSYAF</sequence>
<name>F0SEE1_PSESL</name>
<dbReference type="OrthoDB" id="767624at2"/>
<evidence type="ECO:0000313" key="2">
    <source>
        <dbReference type="Proteomes" id="UP000000310"/>
    </source>
</evidence>
<proteinExistence type="predicted"/>
<reference evidence="2" key="2">
    <citation type="submission" date="2011-02" db="EMBL/GenBank/DDBJ databases">
        <title>The complete genome of Pedobacter saltans DSM 12145.</title>
        <authorList>
            <consortium name="US DOE Joint Genome Institute (JGI-PGF)"/>
            <person name="Lucas S."/>
            <person name="Copeland A."/>
            <person name="Lapidus A."/>
            <person name="Bruce D."/>
            <person name="Goodwin L."/>
            <person name="Pitluck S."/>
            <person name="Kyrpides N."/>
            <person name="Mavromatis K."/>
            <person name="Pagani I."/>
            <person name="Ivanova N."/>
            <person name="Ovchinnikova G."/>
            <person name="Lu M."/>
            <person name="Detter J.C."/>
            <person name="Han C."/>
            <person name="Land M."/>
            <person name="Hauser L."/>
            <person name="Markowitz V."/>
            <person name="Cheng J.-F."/>
            <person name="Hugenholtz P."/>
            <person name="Woyke T."/>
            <person name="Wu D."/>
            <person name="Tindall B."/>
            <person name="Pomrenke H.G."/>
            <person name="Brambilla E."/>
            <person name="Klenk H.-P."/>
            <person name="Eisen J.A."/>
        </authorList>
    </citation>
    <scope>NUCLEOTIDE SEQUENCE [LARGE SCALE GENOMIC DNA]</scope>
    <source>
        <strain evidence="2">ATCC 51119 / DSM 12145 / JCM 21818 / LMG 10337 / NBRC 100064 / NCIMB 13643</strain>
    </source>
</reference>
<gene>
    <name evidence="1" type="ordered locus">Pedsa_0220</name>
</gene>
<dbReference type="EMBL" id="CP002545">
    <property type="protein sequence ID" value="ADY50806.1"/>
    <property type="molecule type" value="Genomic_DNA"/>
</dbReference>